<dbReference type="SUPFAM" id="SSF51695">
    <property type="entry name" value="PLC-like phosphodiesterases"/>
    <property type="match status" value="1"/>
</dbReference>
<dbReference type="EMBL" id="JASJQH010000133">
    <property type="protein sequence ID" value="KAK9766693.1"/>
    <property type="molecule type" value="Genomic_DNA"/>
</dbReference>
<dbReference type="PANTHER" id="PTHR43805:SF1">
    <property type="entry name" value="GP-PDE DOMAIN-CONTAINING PROTEIN"/>
    <property type="match status" value="1"/>
</dbReference>
<evidence type="ECO:0000313" key="2">
    <source>
        <dbReference type="EMBL" id="KAK9766693.1"/>
    </source>
</evidence>
<protein>
    <recommendedName>
        <fullName evidence="1">GP-PDE domain-containing protein</fullName>
    </recommendedName>
</protein>
<dbReference type="Gene3D" id="3.20.20.190">
    <property type="entry name" value="Phosphatidylinositol (PI) phosphodiesterase"/>
    <property type="match status" value="1"/>
</dbReference>
<dbReference type="PANTHER" id="PTHR43805">
    <property type="entry name" value="GLYCEROPHOSPHORYL DIESTER PHOSPHODIESTERASE"/>
    <property type="match status" value="1"/>
</dbReference>
<feature type="domain" description="GP-PDE" evidence="1">
    <location>
        <begin position="19"/>
        <end position="260"/>
    </location>
</feature>
<proteinExistence type="predicted"/>
<evidence type="ECO:0000259" key="1">
    <source>
        <dbReference type="PROSITE" id="PS51704"/>
    </source>
</evidence>
<keyword evidence="3" id="KW-1185">Reference proteome</keyword>
<gene>
    <name evidence="2" type="ORF">K7432_004054</name>
</gene>
<dbReference type="Pfam" id="PF03009">
    <property type="entry name" value="GDPD"/>
    <property type="match status" value="1"/>
</dbReference>
<sequence>MSSRRQVLTLASSRSLQLPLNVGHRGASEEWPENSLLSIAQAIKDGADGLEGDLHLTSDGEIIVMHDPTLDRTTNGTGKVKERPWNGYIDGLTSKKEPHVGIPRCIDILRFLTEEGNEKVWWNVDIKMDNSPRALFSKFAQLMKDHFPNHDFSSQIILGLWHPKFLPAADEFLPTFSRIHIGFSLDIARQHFPPSTVDGYSINFMILTTPLGREFVKDMQAQGKAILVWTVNDEVETRECVKLGVDYILTDRTKALKKVLDEYKTLGHEGVALKYKGEIFDTWSRWAKSVFWRTAIWLFLSHMFNKASKEVEQDVAFADIRKKE</sequence>
<name>A0ABR2WYS9_9FUNG</name>
<dbReference type="PROSITE" id="PS51704">
    <property type="entry name" value="GP_PDE"/>
    <property type="match status" value="1"/>
</dbReference>
<accession>A0ABR2WYS9</accession>
<organism evidence="2 3">
    <name type="scientific">Basidiobolus ranarum</name>
    <dbReference type="NCBI Taxonomy" id="34480"/>
    <lineage>
        <taxon>Eukaryota</taxon>
        <taxon>Fungi</taxon>
        <taxon>Fungi incertae sedis</taxon>
        <taxon>Zoopagomycota</taxon>
        <taxon>Entomophthoromycotina</taxon>
        <taxon>Basidiobolomycetes</taxon>
        <taxon>Basidiobolales</taxon>
        <taxon>Basidiobolaceae</taxon>
        <taxon>Basidiobolus</taxon>
    </lineage>
</organism>
<reference evidence="2 3" key="1">
    <citation type="submission" date="2023-04" db="EMBL/GenBank/DDBJ databases">
        <title>Genome of Basidiobolus ranarum AG-B5.</title>
        <authorList>
            <person name="Stajich J.E."/>
            <person name="Carter-House D."/>
            <person name="Gryganskyi A."/>
        </authorList>
    </citation>
    <scope>NUCLEOTIDE SEQUENCE [LARGE SCALE GENOMIC DNA]</scope>
    <source>
        <strain evidence="2 3">AG-B5</strain>
    </source>
</reference>
<dbReference type="InterPro" id="IPR017946">
    <property type="entry name" value="PLC-like_Pdiesterase_TIM-brl"/>
</dbReference>
<comment type="caution">
    <text evidence="2">The sequence shown here is derived from an EMBL/GenBank/DDBJ whole genome shotgun (WGS) entry which is preliminary data.</text>
</comment>
<evidence type="ECO:0000313" key="3">
    <source>
        <dbReference type="Proteomes" id="UP001479436"/>
    </source>
</evidence>
<dbReference type="Proteomes" id="UP001479436">
    <property type="component" value="Unassembled WGS sequence"/>
</dbReference>
<dbReference type="InterPro" id="IPR030395">
    <property type="entry name" value="GP_PDE_dom"/>
</dbReference>